<organism evidence="1 2">
    <name type="scientific">Populus alba x Populus x berolinensis</name>
    <dbReference type="NCBI Taxonomy" id="444605"/>
    <lineage>
        <taxon>Eukaryota</taxon>
        <taxon>Viridiplantae</taxon>
        <taxon>Streptophyta</taxon>
        <taxon>Embryophyta</taxon>
        <taxon>Tracheophyta</taxon>
        <taxon>Spermatophyta</taxon>
        <taxon>Magnoliopsida</taxon>
        <taxon>eudicotyledons</taxon>
        <taxon>Gunneridae</taxon>
        <taxon>Pentapetalae</taxon>
        <taxon>rosids</taxon>
        <taxon>fabids</taxon>
        <taxon>Malpighiales</taxon>
        <taxon>Salicaceae</taxon>
        <taxon>Saliceae</taxon>
        <taxon>Populus</taxon>
    </lineage>
</organism>
<gene>
    <name evidence="1" type="ORF">NC653_019074</name>
</gene>
<keyword evidence="2" id="KW-1185">Reference proteome</keyword>
<evidence type="ECO:0000313" key="2">
    <source>
        <dbReference type="Proteomes" id="UP001164929"/>
    </source>
</evidence>
<reference evidence="1" key="1">
    <citation type="journal article" date="2023" name="Mol. Ecol. Resour.">
        <title>Chromosome-level genome assembly of a triploid poplar Populus alba 'Berolinensis'.</title>
        <authorList>
            <person name="Chen S."/>
            <person name="Yu Y."/>
            <person name="Wang X."/>
            <person name="Wang S."/>
            <person name="Zhang T."/>
            <person name="Zhou Y."/>
            <person name="He R."/>
            <person name="Meng N."/>
            <person name="Wang Y."/>
            <person name="Liu W."/>
            <person name="Liu Z."/>
            <person name="Liu J."/>
            <person name="Guo Q."/>
            <person name="Huang H."/>
            <person name="Sederoff R.R."/>
            <person name="Wang G."/>
            <person name="Qu G."/>
            <person name="Chen S."/>
        </authorList>
    </citation>
    <scope>NUCLEOTIDE SEQUENCE</scope>
    <source>
        <strain evidence="1">SC-2020</strain>
    </source>
</reference>
<dbReference type="AlphaFoldDB" id="A0AAD6QHX5"/>
<dbReference type="EMBL" id="JAQIZT010000007">
    <property type="protein sequence ID" value="KAJ6990702.1"/>
    <property type="molecule type" value="Genomic_DNA"/>
</dbReference>
<protein>
    <submittedName>
        <fullName evidence="1">Uncharacterized protein</fullName>
    </submittedName>
</protein>
<accession>A0AAD6QHX5</accession>
<sequence length="64" mass="7335">MLRCFTSKVEGSQRTKVKYFNKVDDVPISNEGVLEFNVDDLDLFYDDVDDVVVGRNFNDDNLGN</sequence>
<proteinExistence type="predicted"/>
<comment type="caution">
    <text evidence="1">The sequence shown here is derived from an EMBL/GenBank/DDBJ whole genome shotgun (WGS) entry which is preliminary data.</text>
</comment>
<dbReference type="Proteomes" id="UP001164929">
    <property type="component" value="Chromosome 7"/>
</dbReference>
<name>A0AAD6QHX5_9ROSI</name>
<evidence type="ECO:0000313" key="1">
    <source>
        <dbReference type="EMBL" id="KAJ6990702.1"/>
    </source>
</evidence>